<gene>
    <name evidence="1" type="ORF">DI565_04345</name>
</gene>
<comment type="caution">
    <text evidence="1">The sequence shown here is derived from an EMBL/GenBank/DDBJ whole genome shotgun (WGS) entry which is preliminary data.</text>
</comment>
<proteinExistence type="predicted"/>
<evidence type="ECO:0000313" key="2">
    <source>
        <dbReference type="Proteomes" id="UP000249577"/>
    </source>
</evidence>
<dbReference type="AlphaFoldDB" id="A0A2W5MDK0"/>
<name>A0A2W5MDK0_ANCNO</name>
<dbReference type="Pfam" id="PF05762">
    <property type="entry name" value="VWA_CoxE"/>
    <property type="match status" value="1"/>
</dbReference>
<dbReference type="EMBL" id="QFPN01000002">
    <property type="protein sequence ID" value="PZQ17957.1"/>
    <property type="molecule type" value="Genomic_DNA"/>
</dbReference>
<dbReference type="InterPro" id="IPR008912">
    <property type="entry name" value="Uncharacterised_CoxE"/>
</dbReference>
<accession>A0A2W5MDK0</accession>
<evidence type="ECO:0000313" key="1">
    <source>
        <dbReference type="EMBL" id="PZQ17957.1"/>
    </source>
</evidence>
<organism evidence="1 2">
    <name type="scientific">Ancylobacter novellus</name>
    <name type="common">Thiobacillus novellus</name>
    <dbReference type="NCBI Taxonomy" id="921"/>
    <lineage>
        <taxon>Bacteria</taxon>
        <taxon>Pseudomonadati</taxon>
        <taxon>Pseudomonadota</taxon>
        <taxon>Alphaproteobacteria</taxon>
        <taxon>Hyphomicrobiales</taxon>
        <taxon>Xanthobacteraceae</taxon>
        <taxon>Ancylobacter</taxon>
    </lineage>
</organism>
<dbReference type="PANTHER" id="PTHR39338:SF7">
    <property type="entry name" value="BLL6692 PROTEIN"/>
    <property type="match status" value="1"/>
</dbReference>
<protein>
    <submittedName>
        <fullName evidence="1">VWA domain-containing protein</fullName>
    </submittedName>
</protein>
<reference evidence="1 2" key="1">
    <citation type="submission" date="2017-08" db="EMBL/GenBank/DDBJ databases">
        <title>Infants hospitalized years apart are colonized by the same room-sourced microbial strains.</title>
        <authorList>
            <person name="Brooks B."/>
            <person name="Olm M.R."/>
            <person name="Firek B.A."/>
            <person name="Baker R."/>
            <person name="Thomas B.C."/>
            <person name="Morowitz M.J."/>
            <person name="Banfield J.F."/>
        </authorList>
    </citation>
    <scope>NUCLEOTIDE SEQUENCE [LARGE SCALE GENOMIC DNA]</scope>
    <source>
        <strain evidence="1">S2_005_003_R2_43</strain>
    </source>
</reference>
<dbReference type="Proteomes" id="UP000249577">
    <property type="component" value="Unassembled WGS sequence"/>
</dbReference>
<sequence length="393" mass="44259">MFLRFFDALRSAGVPVSLREHLAFLAALDRGLGRTDIDGLHALARTCLVKDERFFDRFDRAFGEIFKGVETVDAALGAEAAIPPEWLARGFERSLSAADRAAIEAMGGLDKLMEALRQRLAEQKGRHEGGDKWIGTGGTSPFGAYGYNPEGVRIGQDGNRNFKAVKVWDRREFRDLDGEAEIGTRAIKLALRRLRRFARTGAPDEFDLDGTIEGTARQGWLDVRMRPERRNGAKVLLLLDVGGSMDWHVTVCEELFSAARSEFRGLEHFYFHNCVYENVWRDNRRRRTELTPTDDLLRGFSSDWRVAIVGDASMSPYEIMAPGGSVEHMNPEPGRVWIERLAERFPKLAWINPLPEEQWGWTASIGMVRDLVGGRMHPLTLGGLEAAMRDLAR</sequence>
<dbReference type="PANTHER" id="PTHR39338">
    <property type="entry name" value="BLL5662 PROTEIN-RELATED"/>
    <property type="match status" value="1"/>
</dbReference>